<dbReference type="AlphaFoldDB" id="A0AA35UGN9"/>
<feature type="compositionally biased region" description="Pro residues" evidence="1">
    <location>
        <begin position="708"/>
        <end position="722"/>
    </location>
</feature>
<accession>A0AA35UGN9</accession>
<organism evidence="3 4">
    <name type="scientific">Brytella acorum</name>
    <dbReference type="NCBI Taxonomy" id="2959299"/>
    <lineage>
        <taxon>Bacteria</taxon>
        <taxon>Pseudomonadati</taxon>
        <taxon>Pseudomonadota</taxon>
        <taxon>Alphaproteobacteria</taxon>
        <taxon>Acetobacterales</taxon>
        <taxon>Acetobacteraceae</taxon>
        <taxon>Brytella</taxon>
    </lineage>
</organism>
<feature type="region of interest" description="Disordered" evidence="1">
    <location>
        <begin position="450"/>
        <end position="471"/>
    </location>
</feature>
<dbReference type="InterPro" id="IPR038726">
    <property type="entry name" value="PDDEXK_AddAB-type"/>
</dbReference>
<sequence>MKLATVAPGRPFLDGIAQRWVETWGLGRDAGGAGLILVPGRRAARALMEAFLRCLDGEAALLPRIVPIGDIEDEVAAFADHAALDLVPAVDPVLRLSVLAMLVLKADGAFSTAPTVDQAWPLARALAELMDDAERAGVDLAVALPDAADERFAEHWSQTLTFLKIVTEAWPLWLAGQGLSNPVARAVKVLKIQARLWQERPPEEPVWAVGFTDDLGGVGELLKAVASVPSGQVVLPGVDLSLSEALWDVLPDSHPQAAPRRLLHAMGATRGDLVVWETQARRAVPASRIELASLAMLPAEGLAAWGQRHEPIALDGLWRIEATDQQQEAAAIAMILRDGIRESGRDVALVTPDRGLARRVATELLRFGVVADDSAGEALSLTPPAVFLRLLAEAASTGLSPVALLALLKHPLTALGMTPGNCRASARRLERAVLRGPAPQPGIEGLRAALGTRHRSVDRPGSETADRPDQPEELETFLTRLSEALAPLAECGRATLPELLTALVRAAENLACVTESDGTEHDGADRLWSGAEGHALSRLVGGLIAHTGLLPDQDITQLPGFLLSAFAGEMVFGQRVLQGRDGEAVHRRVSILGVLEARLVSVDLLVLGGLNEGIWPPASDPGPWMSRPMRRRIGLPSPERQIGVAAHDFVTAMLCAPDVVLSNPARREGAPAVPARWLVRLQALLGGQGQKIAPHPAMFWQGQLDQPGGPPSPVQPPAPRPPVRLRPRRMAVTEIETWLRDPYAIYARHVLGLSALPALEESADRSDIGMIVHDGLDRWLRRGVLDSAHLQSDFEGAMSERKLRVALEAWWRPRLQRIAEWVSEQESRRARPVHLATEARGKLVVTAEAGAFSLIARADRIEIDAEGMATIIDYKTGTLPALKDVLSGWSAQLVLEAAMLGQGAFAPVPAARAVALLYWRLTGDRDRGEERAVGGEGEALAELVDEALVKLRRRIDIFDRPETPYLSHPHPDHEPRFTDYALLARVPEWSVARGEADE</sequence>
<dbReference type="EMBL" id="CATKSH010000009">
    <property type="protein sequence ID" value="CAI9120942.1"/>
    <property type="molecule type" value="Genomic_DNA"/>
</dbReference>
<gene>
    <name evidence="3" type="primary">addB</name>
    <name evidence="3" type="ORF">LMG32879_001783</name>
</gene>
<dbReference type="InterPro" id="IPR027417">
    <property type="entry name" value="P-loop_NTPase"/>
</dbReference>
<comment type="caution">
    <text evidence="3">The sequence shown here is derived from an EMBL/GenBank/DDBJ whole genome shotgun (WGS) entry which is preliminary data.</text>
</comment>
<dbReference type="InterPro" id="IPR014153">
    <property type="entry name" value="Ds_break_AddB"/>
</dbReference>
<reference evidence="3" key="1">
    <citation type="submission" date="2023-03" db="EMBL/GenBank/DDBJ databases">
        <authorList>
            <person name="Cleenwerck I."/>
        </authorList>
    </citation>
    <scope>NUCLEOTIDE SEQUENCE</scope>
    <source>
        <strain evidence="3">LMG 32879</strain>
    </source>
</reference>
<dbReference type="SUPFAM" id="SSF52540">
    <property type="entry name" value="P-loop containing nucleoside triphosphate hydrolases"/>
    <property type="match status" value="1"/>
</dbReference>
<feature type="compositionally biased region" description="Basic and acidic residues" evidence="1">
    <location>
        <begin position="455"/>
        <end position="470"/>
    </location>
</feature>
<proteinExistence type="predicted"/>
<evidence type="ECO:0000313" key="4">
    <source>
        <dbReference type="Proteomes" id="UP001176960"/>
    </source>
</evidence>
<evidence type="ECO:0000313" key="3">
    <source>
        <dbReference type="EMBL" id="CAI9120942.1"/>
    </source>
</evidence>
<dbReference type="Pfam" id="PF12705">
    <property type="entry name" value="PDDEXK_1"/>
    <property type="match status" value="1"/>
</dbReference>
<dbReference type="Proteomes" id="UP001176960">
    <property type="component" value="Unassembled WGS sequence"/>
</dbReference>
<name>A0AA35UGN9_9PROT</name>
<evidence type="ECO:0000256" key="1">
    <source>
        <dbReference type="SAM" id="MobiDB-lite"/>
    </source>
</evidence>
<protein>
    <submittedName>
        <fullName evidence="3">Double-strand break repair protein AddB</fullName>
    </submittedName>
</protein>
<evidence type="ECO:0000259" key="2">
    <source>
        <dbReference type="Pfam" id="PF12705"/>
    </source>
</evidence>
<dbReference type="RefSeq" id="WP_289841774.1">
    <property type="nucleotide sequence ID" value="NZ_CATKSH010000009.1"/>
</dbReference>
<keyword evidence="4" id="KW-1185">Reference proteome</keyword>
<feature type="domain" description="PD-(D/E)XK endonuclease-like" evidence="2">
    <location>
        <begin position="730"/>
        <end position="956"/>
    </location>
</feature>
<feature type="region of interest" description="Disordered" evidence="1">
    <location>
        <begin position="703"/>
        <end position="724"/>
    </location>
</feature>
<dbReference type="NCBIfam" id="TIGR02786">
    <property type="entry name" value="addB_alphas"/>
    <property type="match status" value="1"/>
</dbReference>